<evidence type="ECO:0000256" key="7">
    <source>
        <dbReference type="ARBA" id="ARBA00023136"/>
    </source>
</evidence>
<keyword evidence="7 8" id="KW-0472">Membrane</keyword>
<evidence type="ECO:0000313" key="10">
    <source>
        <dbReference type="Proteomes" id="UP000000366"/>
    </source>
</evidence>
<keyword evidence="2" id="KW-1003">Cell membrane</keyword>
<evidence type="ECO:0000256" key="3">
    <source>
        <dbReference type="ARBA" id="ARBA00022481"/>
    </source>
</evidence>
<dbReference type="STRING" id="420662.Mpe_A3131"/>
<evidence type="ECO:0000256" key="5">
    <source>
        <dbReference type="ARBA" id="ARBA00022692"/>
    </source>
</evidence>
<dbReference type="RefSeq" id="WP_011830707.1">
    <property type="nucleotide sequence ID" value="NC_008825.1"/>
</dbReference>
<protein>
    <submittedName>
        <fullName evidence="9">General secretion pathway protein J</fullName>
    </submittedName>
</protein>
<evidence type="ECO:0000313" key="9">
    <source>
        <dbReference type="EMBL" id="ABM96084.1"/>
    </source>
</evidence>
<dbReference type="InterPro" id="IPR045584">
    <property type="entry name" value="Pilin-like"/>
</dbReference>
<organism evidence="9 10">
    <name type="scientific">Methylibium petroleiphilum (strain ATCC BAA-1232 / LMG 22953 / PM1)</name>
    <dbReference type="NCBI Taxonomy" id="420662"/>
    <lineage>
        <taxon>Bacteria</taxon>
        <taxon>Pseudomonadati</taxon>
        <taxon>Pseudomonadota</taxon>
        <taxon>Betaproteobacteria</taxon>
        <taxon>Burkholderiales</taxon>
        <taxon>Sphaerotilaceae</taxon>
        <taxon>Methylibium</taxon>
    </lineage>
</organism>
<keyword evidence="3" id="KW-0488">Methylation</keyword>
<reference evidence="9 10" key="1">
    <citation type="journal article" date="2007" name="J. Bacteriol.">
        <title>Whole-genome analysis of the methyl tert-butyl ether-degrading beta-proteobacterium Methylibium petroleiphilum PM1.</title>
        <authorList>
            <person name="Kane S.R."/>
            <person name="Chakicherla A.Y."/>
            <person name="Chain P.S.G."/>
            <person name="Schmidt R."/>
            <person name="Shin M.W."/>
            <person name="Legler T.C."/>
            <person name="Scow K.M."/>
            <person name="Larimer F.W."/>
            <person name="Lucas S.M."/>
            <person name="Richardson P.M."/>
            <person name="Hristova K.R."/>
        </authorList>
    </citation>
    <scope>NUCLEOTIDE SEQUENCE [LARGE SCALE GENOMIC DNA]</scope>
    <source>
        <strain evidence="10">ATCC BAA-1232 / LMG 22953 / PM1</strain>
    </source>
</reference>
<dbReference type="SUPFAM" id="SSF54523">
    <property type="entry name" value="Pili subunits"/>
    <property type="match status" value="1"/>
</dbReference>
<dbReference type="PANTHER" id="PTHR39583:SF2">
    <property type="entry name" value="TYPE II SECRETION SYSTEM PROTEIN J"/>
    <property type="match status" value="1"/>
</dbReference>
<gene>
    <name evidence="9" type="primary">gspJ</name>
    <name evidence="9" type="ordered locus">Mpe_A3131</name>
</gene>
<name>A2SKJ5_METPP</name>
<keyword evidence="6 8" id="KW-1133">Transmembrane helix</keyword>
<evidence type="ECO:0000256" key="8">
    <source>
        <dbReference type="SAM" id="Phobius"/>
    </source>
</evidence>
<dbReference type="InterPro" id="IPR051621">
    <property type="entry name" value="T2SS_protein_J"/>
</dbReference>
<dbReference type="Proteomes" id="UP000000366">
    <property type="component" value="Chromosome"/>
</dbReference>
<dbReference type="GO" id="GO:0005886">
    <property type="term" value="C:plasma membrane"/>
    <property type="evidence" value="ECO:0007669"/>
    <property type="project" value="UniProtKB-SubCell"/>
</dbReference>
<dbReference type="PROSITE" id="PS00409">
    <property type="entry name" value="PROKAR_NTER_METHYL"/>
    <property type="match status" value="1"/>
</dbReference>
<dbReference type="HOGENOM" id="CLU_086053_0_0_4"/>
<dbReference type="NCBIfam" id="TIGR02532">
    <property type="entry name" value="IV_pilin_GFxxxE"/>
    <property type="match status" value="1"/>
</dbReference>
<feature type="transmembrane region" description="Helical" evidence="8">
    <location>
        <begin position="12"/>
        <end position="33"/>
    </location>
</feature>
<comment type="subcellular location">
    <subcellularLocation>
        <location evidence="1">Cell inner membrane</location>
        <topology evidence="1">Single-pass membrane protein</topology>
    </subcellularLocation>
</comment>
<accession>A2SKJ5</accession>
<dbReference type="eggNOG" id="COG4795">
    <property type="taxonomic scope" value="Bacteria"/>
</dbReference>
<dbReference type="EMBL" id="CP000555">
    <property type="protein sequence ID" value="ABM96084.1"/>
    <property type="molecule type" value="Genomic_DNA"/>
</dbReference>
<dbReference type="KEGG" id="mpt:Mpe_A3131"/>
<proteinExistence type="predicted"/>
<dbReference type="AlphaFoldDB" id="A2SKJ5"/>
<keyword evidence="5 8" id="KW-0812">Transmembrane</keyword>
<evidence type="ECO:0000256" key="4">
    <source>
        <dbReference type="ARBA" id="ARBA00022519"/>
    </source>
</evidence>
<dbReference type="Pfam" id="PF07963">
    <property type="entry name" value="N_methyl"/>
    <property type="match status" value="1"/>
</dbReference>
<dbReference type="PANTHER" id="PTHR39583">
    <property type="entry name" value="TYPE II SECRETION SYSTEM PROTEIN J-RELATED"/>
    <property type="match status" value="1"/>
</dbReference>
<keyword evidence="10" id="KW-1185">Reference proteome</keyword>
<evidence type="ECO:0000256" key="6">
    <source>
        <dbReference type="ARBA" id="ARBA00022989"/>
    </source>
</evidence>
<sequence>MRSLSRHAAQAGFTLVEVLVALLIMAIVAALSWQGIDAIVRSRDISSQRLEQQLRLQSVIAQWEADLAEIQDSGIVPALQFDGASLRLTRRQAAGLQLVVWSLRGDSWTRWAGPAVTRGADLREAWLQSQQLLGNEAEQLRALSGIANWQLYYWRGNAWTNAQSSGDAAPATAATPTLATRQALPGGVRLVLAFTEGSGRVGALTRDLRLSPQGS</sequence>
<evidence type="ECO:0000256" key="1">
    <source>
        <dbReference type="ARBA" id="ARBA00004377"/>
    </source>
</evidence>
<dbReference type="InterPro" id="IPR012902">
    <property type="entry name" value="N_methyl_site"/>
</dbReference>
<evidence type="ECO:0000256" key="2">
    <source>
        <dbReference type="ARBA" id="ARBA00022475"/>
    </source>
</evidence>
<dbReference type="GO" id="GO:0015628">
    <property type="term" value="P:protein secretion by the type II secretion system"/>
    <property type="evidence" value="ECO:0007669"/>
    <property type="project" value="TreeGrafter"/>
</dbReference>
<keyword evidence="4" id="KW-0997">Cell inner membrane</keyword>